<feature type="region of interest" description="Disordered" evidence="9">
    <location>
        <begin position="322"/>
        <end position="351"/>
    </location>
</feature>
<protein>
    <submittedName>
        <fullName evidence="12">Glycosyltransferase family 2 protein</fullName>
        <ecNumber evidence="12">2.4.-.-</ecNumber>
    </submittedName>
</protein>
<dbReference type="CDD" id="cd04187">
    <property type="entry name" value="DPM1_like_bac"/>
    <property type="match status" value="1"/>
</dbReference>
<dbReference type="EC" id="2.4.-.-" evidence="12"/>
<feature type="transmembrane region" description="Helical" evidence="10">
    <location>
        <begin position="245"/>
        <end position="268"/>
    </location>
</feature>
<evidence type="ECO:0000256" key="10">
    <source>
        <dbReference type="SAM" id="Phobius"/>
    </source>
</evidence>
<feature type="domain" description="Glycosyltransferase 2-like" evidence="11">
    <location>
        <begin position="18"/>
        <end position="180"/>
    </location>
</feature>
<keyword evidence="7 10" id="KW-0472">Membrane</keyword>
<keyword evidence="5 10" id="KW-0812">Transmembrane</keyword>
<dbReference type="RefSeq" id="WP_306099758.1">
    <property type="nucleotide sequence ID" value="NZ_CP162602.1"/>
</dbReference>
<dbReference type="InterPro" id="IPR050256">
    <property type="entry name" value="Glycosyltransferase_2"/>
</dbReference>
<proteinExistence type="inferred from homology"/>
<reference evidence="12" key="1">
    <citation type="submission" date="2024-07" db="EMBL/GenBank/DDBJ databases">
        <title>Genome Analysis of a Potential Novel Vibrio Species Secreting pH- and Thermo-stable Alginate Lyase and its Application in Producing Alginate Oligosaccharides.</title>
        <authorList>
            <person name="Huang H."/>
            <person name="Bao K."/>
        </authorList>
    </citation>
    <scope>NUCLEOTIDE SEQUENCE</scope>
    <source>
        <strain evidence="12">HB236076</strain>
        <plasmid evidence="12">p-HB236076</plasmid>
    </source>
</reference>
<dbReference type="GO" id="GO:0016757">
    <property type="term" value="F:glycosyltransferase activity"/>
    <property type="evidence" value="ECO:0007669"/>
    <property type="project" value="UniProtKB-KW"/>
</dbReference>
<geneLocation type="plasmid" evidence="12">
    <name>p-HB236076</name>
</geneLocation>
<keyword evidence="12" id="KW-0614">Plasmid</keyword>
<dbReference type="Pfam" id="PF00535">
    <property type="entry name" value="Glycos_transf_2"/>
    <property type="match status" value="1"/>
</dbReference>
<organism evidence="12">
    <name type="scientific">Vibrio sp. HB236076</name>
    <dbReference type="NCBI Taxonomy" id="3232307"/>
    <lineage>
        <taxon>Bacteria</taxon>
        <taxon>Pseudomonadati</taxon>
        <taxon>Pseudomonadota</taxon>
        <taxon>Gammaproteobacteria</taxon>
        <taxon>Vibrionales</taxon>
        <taxon>Vibrionaceae</taxon>
        <taxon>Vibrio</taxon>
    </lineage>
</organism>
<evidence type="ECO:0000259" key="11">
    <source>
        <dbReference type="Pfam" id="PF00535"/>
    </source>
</evidence>
<evidence type="ECO:0000256" key="7">
    <source>
        <dbReference type="ARBA" id="ARBA00023136"/>
    </source>
</evidence>
<evidence type="ECO:0000256" key="4">
    <source>
        <dbReference type="ARBA" id="ARBA00022679"/>
    </source>
</evidence>
<dbReference type="PANTHER" id="PTHR48090">
    <property type="entry name" value="UNDECAPRENYL-PHOSPHATE 4-DEOXY-4-FORMAMIDO-L-ARABINOSE TRANSFERASE-RELATED"/>
    <property type="match status" value="1"/>
</dbReference>
<evidence type="ECO:0000256" key="9">
    <source>
        <dbReference type="SAM" id="MobiDB-lite"/>
    </source>
</evidence>
<sequence length="351" mass="39236">MNSTQTNVVDIHHPVTVSVIVPYFNEQAVLEIFHQRLLKAIKDISETFEVIYIDDGSDDSSLSIVESLPPSSVVIRSIALSRNFGKEAAMSAGLAVCQGQCAIIIDADLQDPPESIPLMMDKWRQGFDVVNMVRRKRDGETWFKTFSAKCFYKLINAISSTPMVENVGDFRLISRPIIDQLNQLPEKNRYMKGLFSWPGFNHCQVYFDRDSRVMGHSKWGYVKLLALAMDGITAFSTAPLRMASIVGALCVMSTIVVFTRLTILSAWYGETISALSWLSALGLLLFGFTFLFLGLIGEYVGRTLVEAQNRPLYVIKSATKKPPTYQTHSPYADSATSSVTSHHTKQEEKRA</sequence>
<keyword evidence="3 12" id="KW-0328">Glycosyltransferase</keyword>
<evidence type="ECO:0000256" key="8">
    <source>
        <dbReference type="ARBA" id="ARBA00038152"/>
    </source>
</evidence>
<dbReference type="KEGG" id="vih:AB0763_13745"/>
<keyword evidence="2" id="KW-1003">Cell membrane</keyword>
<dbReference type="GO" id="GO:0005886">
    <property type="term" value="C:plasma membrane"/>
    <property type="evidence" value="ECO:0007669"/>
    <property type="project" value="UniProtKB-SubCell"/>
</dbReference>
<dbReference type="InterPro" id="IPR029044">
    <property type="entry name" value="Nucleotide-diphossugar_trans"/>
</dbReference>
<dbReference type="InterPro" id="IPR001173">
    <property type="entry name" value="Glyco_trans_2-like"/>
</dbReference>
<keyword evidence="4 12" id="KW-0808">Transferase</keyword>
<comment type="subcellular location">
    <subcellularLocation>
        <location evidence="1">Cell membrane</location>
        <topology evidence="1">Multi-pass membrane protein</topology>
    </subcellularLocation>
</comment>
<dbReference type="PANTHER" id="PTHR48090:SF1">
    <property type="entry name" value="PROPHAGE BACTOPRENOL GLUCOSYL TRANSFERASE HOMOLOG"/>
    <property type="match status" value="1"/>
</dbReference>
<dbReference type="FunFam" id="3.90.550.10:FF:000079">
    <property type="entry name" value="Probable glycosyl transferase"/>
    <property type="match status" value="1"/>
</dbReference>
<dbReference type="Gene3D" id="3.90.550.10">
    <property type="entry name" value="Spore Coat Polysaccharide Biosynthesis Protein SpsA, Chain A"/>
    <property type="match status" value="1"/>
</dbReference>
<evidence type="ECO:0000256" key="1">
    <source>
        <dbReference type="ARBA" id="ARBA00004651"/>
    </source>
</evidence>
<name>A0AB39HKT0_9VIBR</name>
<evidence type="ECO:0000256" key="5">
    <source>
        <dbReference type="ARBA" id="ARBA00022692"/>
    </source>
</evidence>
<evidence type="ECO:0000256" key="2">
    <source>
        <dbReference type="ARBA" id="ARBA00022475"/>
    </source>
</evidence>
<evidence type="ECO:0000313" key="12">
    <source>
        <dbReference type="EMBL" id="XDK26844.1"/>
    </source>
</evidence>
<keyword evidence="6 10" id="KW-1133">Transmembrane helix</keyword>
<dbReference type="AlphaFoldDB" id="A0AB39HKT0"/>
<comment type="similarity">
    <text evidence="8">Belongs to the glycosyltransferase 2 family. GtrB subfamily.</text>
</comment>
<feature type="compositionally biased region" description="Polar residues" evidence="9">
    <location>
        <begin position="324"/>
        <end position="341"/>
    </location>
</feature>
<feature type="transmembrane region" description="Helical" evidence="10">
    <location>
        <begin position="274"/>
        <end position="296"/>
    </location>
</feature>
<dbReference type="EMBL" id="CP162602">
    <property type="protein sequence ID" value="XDK26844.1"/>
    <property type="molecule type" value="Genomic_DNA"/>
</dbReference>
<evidence type="ECO:0000256" key="6">
    <source>
        <dbReference type="ARBA" id="ARBA00022989"/>
    </source>
</evidence>
<evidence type="ECO:0000256" key="3">
    <source>
        <dbReference type="ARBA" id="ARBA00022676"/>
    </source>
</evidence>
<gene>
    <name evidence="12" type="ORF">AB0763_13745</name>
</gene>
<accession>A0AB39HKT0</accession>
<dbReference type="SUPFAM" id="SSF53448">
    <property type="entry name" value="Nucleotide-diphospho-sugar transferases"/>
    <property type="match status" value="1"/>
</dbReference>